<proteinExistence type="predicted"/>
<dbReference type="Proteomes" id="UP000887572">
    <property type="component" value="Unplaced"/>
</dbReference>
<evidence type="ECO:0000313" key="3">
    <source>
        <dbReference type="WBParaSite" id="Gr19_v10_g5865.t1"/>
    </source>
</evidence>
<reference evidence="3" key="1">
    <citation type="submission" date="2022-11" db="UniProtKB">
        <authorList>
            <consortium name="WormBaseParasite"/>
        </authorList>
    </citation>
    <scope>IDENTIFICATION</scope>
</reference>
<evidence type="ECO:0000313" key="2">
    <source>
        <dbReference type="Proteomes" id="UP000887572"/>
    </source>
</evidence>
<dbReference type="WBParaSite" id="Gr19_v10_g5865.t1">
    <property type="protein sequence ID" value="Gr19_v10_g5865.t1"/>
    <property type="gene ID" value="Gr19_v10_g5865"/>
</dbReference>
<dbReference type="AlphaFoldDB" id="A0A914HYL3"/>
<organism evidence="2 3">
    <name type="scientific">Globodera rostochiensis</name>
    <name type="common">Golden nematode worm</name>
    <name type="synonym">Heterodera rostochiensis</name>
    <dbReference type="NCBI Taxonomy" id="31243"/>
    <lineage>
        <taxon>Eukaryota</taxon>
        <taxon>Metazoa</taxon>
        <taxon>Ecdysozoa</taxon>
        <taxon>Nematoda</taxon>
        <taxon>Chromadorea</taxon>
        <taxon>Rhabditida</taxon>
        <taxon>Tylenchina</taxon>
        <taxon>Tylenchomorpha</taxon>
        <taxon>Tylenchoidea</taxon>
        <taxon>Heteroderidae</taxon>
        <taxon>Heteroderinae</taxon>
        <taxon>Globodera</taxon>
    </lineage>
</organism>
<feature type="compositionally biased region" description="Basic and acidic residues" evidence="1">
    <location>
        <begin position="1"/>
        <end position="10"/>
    </location>
</feature>
<sequence>MSNVRKKLEQLQKANKRQRISTAAEDSILNERVPTEQTAQPAADDQQSTRREAMRRIGNLSNSSGVKLSEENFASGTKVIATAKLEDEELLTGYLGPKEHNHGAAPLTTEWRRHMDNLRVS</sequence>
<feature type="region of interest" description="Disordered" evidence="1">
    <location>
        <begin position="1"/>
        <end position="71"/>
    </location>
</feature>
<evidence type="ECO:0000256" key="1">
    <source>
        <dbReference type="SAM" id="MobiDB-lite"/>
    </source>
</evidence>
<accession>A0A914HYL3</accession>
<name>A0A914HYL3_GLORO</name>
<keyword evidence="2" id="KW-1185">Reference proteome</keyword>
<protein>
    <submittedName>
        <fullName evidence="3">Uncharacterized protein</fullName>
    </submittedName>
</protein>